<sequence length="126" mass="14487">MERFSQTRTGIDTFHPGIIVLILLTIGAHLFLGMQPDEELHTWFLLNGLGYLVLLAAFVLPQFIALHSFVRWILMGYTALTVVLWVFLGGPKEGKLDPFDVLVKAVEIFLLLLLFFDWRWDSKLKI</sequence>
<keyword evidence="1" id="KW-0812">Transmembrane</keyword>
<reference evidence="2" key="1">
    <citation type="submission" date="2020-10" db="EMBL/GenBank/DDBJ databases">
        <title>Taxonomic study of unclassified bacteria belonging to the class Ktedonobacteria.</title>
        <authorList>
            <person name="Yabe S."/>
            <person name="Wang C.M."/>
            <person name="Zheng Y."/>
            <person name="Sakai Y."/>
            <person name="Cavaletti L."/>
            <person name="Monciardini P."/>
            <person name="Donadio S."/>
        </authorList>
    </citation>
    <scope>NUCLEOTIDE SEQUENCE</scope>
    <source>
        <strain evidence="2">ID150040</strain>
    </source>
</reference>
<proteinExistence type="predicted"/>
<evidence type="ECO:0000313" key="2">
    <source>
        <dbReference type="EMBL" id="GHO99442.1"/>
    </source>
</evidence>
<keyword evidence="1" id="KW-0472">Membrane</keyword>
<evidence type="ECO:0000313" key="3">
    <source>
        <dbReference type="Proteomes" id="UP000597444"/>
    </source>
</evidence>
<keyword evidence="3" id="KW-1185">Reference proteome</keyword>
<feature type="transmembrane region" description="Helical" evidence="1">
    <location>
        <begin position="101"/>
        <end position="120"/>
    </location>
</feature>
<feature type="transmembrane region" description="Helical" evidence="1">
    <location>
        <begin position="12"/>
        <end position="34"/>
    </location>
</feature>
<feature type="transmembrane region" description="Helical" evidence="1">
    <location>
        <begin position="72"/>
        <end position="89"/>
    </location>
</feature>
<evidence type="ECO:0000256" key="1">
    <source>
        <dbReference type="SAM" id="Phobius"/>
    </source>
</evidence>
<gene>
    <name evidence="2" type="ORF">KSF_094900</name>
</gene>
<name>A0A8J3N5M5_9CHLR</name>
<protein>
    <submittedName>
        <fullName evidence="2">Uncharacterized protein</fullName>
    </submittedName>
</protein>
<keyword evidence="1" id="KW-1133">Transmembrane helix</keyword>
<dbReference type="Proteomes" id="UP000597444">
    <property type="component" value="Unassembled WGS sequence"/>
</dbReference>
<dbReference type="AlphaFoldDB" id="A0A8J3N5M5"/>
<dbReference type="RefSeq" id="WP_220210084.1">
    <property type="nucleotide sequence ID" value="NZ_BNJK01000002.1"/>
</dbReference>
<comment type="caution">
    <text evidence="2">The sequence shown here is derived from an EMBL/GenBank/DDBJ whole genome shotgun (WGS) entry which is preliminary data.</text>
</comment>
<organism evidence="2 3">
    <name type="scientific">Reticulibacter mediterranei</name>
    <dbReference type="NCBI Taxonomy" id="2778369"/>
    <lineage>
        <taxon>Bacteria</taxon>
        <taxon>Bacillati</taxon>
        <taxon>Chloroflexota</taxon>
        <taxon>Ktedonobacteria</taxon>
        <taxon>Ktedonobacterales</taxon>
        <taxon>Reticulibacteraceae</taxon>
        <taxon>Reticulibacter</taxon>
    </lineage>
</organism>
<feature type="transmembrane region" description="Helical" evidence="1">
    <location>
        <begin position="40"/>
        <end position="60"/>
    </location>
</feature>
<dbReference type="EMBL" id="BNJK01000002">
    <property type="protein sequence ID" value="GHO99442.1"/>
    <property type="molecule type" value="Genomic_DNA"/>
</dbReference>
<accession>A0A8J3N5M5</accession>